<reference evidence="2 3" key="1">
    <citation type="submission" date="2014-10" db="EMBL/GenBank/DDBJ databases">
        <title>VR bacteriophages - a small but diverse group of low-temperature viruses.</title>
        <authorList>
            <person name="Kaliniene L."/>
            <person name="Meskys R."/>
            <person name="Simoliunas E."/>
            <person name="Zajanckauskaite A."/>
            <person name="Truncaite L."/>
        </authorList>
    </citation>
    <scope>NUCLEOTIDE SEQUENCE [LARGE SCALE GENOMIC DNA]</scope>
</reference>
<gene>
    <name evidence="2" type="ORF">VR26_111</name>
</gene>
<evidence type="ECO:0000313" key="3">
    <source>
        <dbReference type="Proteomes" id="UP000030718"/>
    </source>
</evidence>
<dbReference type="EMBL" id="KP007362">
    <property type="protein sequence ID" value="AIZ02748.1"/>
    <property type="molecule type" value="Genomic_DNA"/>
</dbReference>
<keyword evidence="3" id="KW-1185">Reference proteome</keyword>
<evidence type="ECO:0000259" key="1">
    <source>
        <dbReference type="Pfam" id="PF23832"/>
    </source>
</evidence>
<dbReference type="InterPro" id="IPR055626">
    <property type="entry name" value="DUF7202"/>
</dbReference>
<sequence>MKAHYPHPFDPKNKATIIRHWSETRATKCPIKSPHNVDKWYIGEYVEYTFIDKNKRVQHVDEYCLKVQWL</sequence>
<dbReference type="GeneID" id="26640404"/>
<dbReference type="KEGG" id="vg:26640404"/>
<feature type="domain" description="DUF7202" evidence="1">
    <location>
        <begin position="1"/>
        <end position="70"/>
    </location>
</feature>
<dbReference type="Pfam" id="PF23832">
    <property type="entry name" value="DUF7202"/>
    <property type="match status" value="1"/>
</dbReference>
<dbReference type="OrthoDB" id="20337at10239"/>
<name>A0A0A7HDJ3_9CAUD</name>
<dbReference type="RefSeq" id="YP_009213948.1">
    <property type="nucleotide sequence ID" value="NC_028957.1"/>
</dbReference>
<organism evidence="2 3">
    <name type="scientific">Escherichia phage vB_EcoM_VR26</name>
    <dbReference type="NCBI Taxonomy" id="1567029"/>
    <lineage>
        <taxon>Viruses</taxon>
        <taxon>Duplodnaviria</taxon>
        <taxon>Heunggongvirae</taxon>
        <taxon>Uroviricota</taxon>
        <taxon>Caudoviricetes</taxon>
        <taxon>Pantevenvirales</taxon>
        <taxon>Straboviridae</taxon>
        <taxon>Tevenvirinae</taxon>
        <taxon>Gaprivervirus</taxon>
        <taxon>Gaprivervirus vr26</taxon>
    </lineage>
</organism>
<evidence type="ECO:0000313" key="2">
    <source>
        <dbReference type="EMBL" id="AIZ02748.1"/>
    </source>
</evidence>
<proteinExistence type="predicted"/>
<accession>A0A0A7HDJ3</accession>
<dbReference type="Proteomes" id="UP000030718">
    <property type="component" value="Segment"/>
</dbReference>
<protein>
    <recommendedName>
        <fullName evidence="1">DUF7202 domain-containing protein</fullName>
    </recommendedName>
</protein>